<dbReference type="PATRIC" id="fig|1855411.3.peg.815"/>
<dbReference type="Gene3D" id="3.30.590.20">
    <property type="match status" value="1"/>
</dbReference>
<dbReference type="AlphaFoldDB" id="A0A1D8S3S5"/>
<proteinExistence type="predicted"/>
<gene>
    <name evidence="1" type="ORF">HTSR_0820</name>
</gene>
<dbReference type="GeneID" id="29828830"/>
<evidence type="ECO:0008006" key="3">
    <source>
        <dbReference type="Google" id="ProtNLM"/>
    </source>
</evidence>
<dbReference type="PANTHER" id="PTHR36510">
    <property type="entry name" value="GLUTAMATE--CYSTEINE LIGASE 2-RELATED"/>
    <property type="match status" value="1"/>
</dbReference>
<dbReference type="PANTHER" id="PTHR36510:SF3">
    <property type="entry name" value="CONSERVED PROTEIN"/>
    <property type="match status" value="1"/>
</dbReference>
<dbReference type="RefSeq" id="WP_070364738.1">
    <property type="nucleotide sequence ID" value="NZ_CP016070.1"/>
</dbReference>
<organism evidence="1 2">
    <name type="scientific">Halodesulfurarchaeum formicicum</name>
    <dbReference type="NCBI Taxonomy" id="1873524"/>
    <lineage>
        <taxon>Archaea</taxon>
        <taxon>Methanobacteriati</taxon>
        <taxon>Methanobacteriota</taxon>
        <taxon>Stenosarchaea group</taxon>
        <taxon>Halobacteria</taxon>
        <taxon>Halobacteriales</taxon>
        <taxon>Halobacteriaceae</taxon>
        <taxon>Halodesulfurarchaeum</taxon>
    </lineage>
</organism>
<dbReference type="GO" id="GO:0016879">
    <property type="term" value="F:ligase activity, forming carbon-nitrogen bonds"/>
    <property type="evidence" value="ECO:0007669"/>
    <property type="project" value="TreeGrafter"/>
</dbReference>
<dbReference type="SUPFAM" id="SSF55931">
    <property type="entry name" value="Glutamine synthetase/guanido kinase"/>
    <property type="match status" value="1"/>
</dbReference>
<dbReference type="Proteomes" id="UP000185608">
    <property type="component" value="Chromosome"/>
</dbReference>
<dbReference type="InterPro" id="IPR050141">
    <property type="entry name" value="GCL_type2/YbdK_subfam"/>
</dbReference>
<evidence type="ECO:0000313" key="2">
    <source>
        <dbReference type="Proteomes" id="UP000185608"/>
    </source>
</evidence>
<dbReference type="InterPro" id="IPR014746">
    <property type="entry name" value="Gln_synth/guanido_kin_cat_dom"/>
</dbReference>
<reference evidence="1 2" key="1">
    <citation type="submission" date="2016-06" db="EMBL/GenBank/DDBJ databases">
        <title>Discovery of anaerobic lithoheterotrophic haloarchaeon capable of sulfur respiration by hydrogen and formate.</title>
        <authorList>
            <person name="Sorokin D.Y."/>
            <person name="Kublanov I.V."/>
            <person name="Roman P."/>
            <person name="Sinninghe Damste J.S."/>
            <person name="Golyshin P.N."/>
            <person name="Rojo D."/>
            <person name="Ciordia S."/>
            <person name="Mena Md.C."/>
            <person name="Ferrer M."/>
            <person name="Smedile F."/>
            <person name="Messina E."/>
            <person name="La Cono V."/>
            <person name="Yakimov M.M."/>
        </authorList>
    </citation>
    <scope>NUCLEOTIDE SEQUENCE [LARGE SCALE GENOMIC DNA]</scope>
    <source>
        <strain evidence="1 2">HTSR1</strain>
    </source>
</reference>
<dbReference type="InterPro" id="IPR006336">
    <property type="entry name" value="GCS2"/>
</dbReference>
<accession>A0A1D8S3S5</accession>
<dbReference type="Pfam" id="PF04107">
    <property type="entry name" value="GCS2"/>
    <property type="match status" value="1"/>
</dbReference>
<dbReference type="KEGG" id="halh:HTSR_0820"/>
<dbReference type="STRING" id="1873524.HSR6_0847"/>
<evidence type="ECO:0000313" key="1">
    <source>
        <dbReference type="EMBL" id="AOW80006.1"/>
    </source>
</evidence>
<protein>
    <recommendedName>
        <fullName evidence="3">Glutamate--cysteine ligase</fullName>
    </recommendedName>
</protein>
<sequence>MAEPDLATAVDDVLAVDPETFQDRVHEDAETIMAEVEAGTFDNPQAIVGLEYEFYAVDDDGALARIPRRLLEYVGFEKELGLHNAEMQTFPDPLNDAGLQAQEASVRSRIDAAARPMDAEGLHLVSDGIWTRPPAGESTREYLTGKVEREGLTLATNMSDTARYHAMANTAIEPGMTIDVPHVSLEAETVMPESLITSIQPHYQVPRATDLPEYFRYAVRVAGPLLALGVNSPFLPPDLYEDVDPYAVLEDGYDEHRIDIFESVLNVPGRDGKVRFPEDVGTVEDAIMTIAEDDVLVPMAVEKTGRFDDEFAHFRMKHGTFWRWVRPVFEGASRTDANARIEFRPIPAQPTVRDSVAFQAAFAGLLEQMRQYEHPLYDLPWDVARENFYAAMRDGIRADLTYRTADGIETTETDTIFGDLLEQAQAGLRRRGLTGETAARYLWPLRRRVRQEITPASWKRNRVREHLQDGADLQTAVRKMQETYVQTQRRSLLSGSFSDWFDTDGSARP</sequence>
<dbReference type="EMBL" id="CP016070">
    <property type="protein sequence ID" value="AOW80006.1"/>
    <property type="molecule type" value="Genomic_DNA"/>
</dbReference>
<name>A0A1D8S3S5_9EURY</name>